<evidence type="ECO:0000313" key="6">
    <source>
        <dbReference type="EMBL" id="GJM87349.1"/>
    </source>
</evidence>
<dbReference type="AlphaFoldDB" id="A0AAV5BNP9"/>
<reference evidence="6" key="1">
    <citation type="journal article" date="2018" name="DNA Res.">
        <title>Multiple hybrid de novo genome assembly of finger millet, an orphan allotetraploid crop.</title>
        <authorList>
            <person name="Hatakeyama M."/>
            <person name="Aluri S."/>
            <person name="Balachadran M.T."/>
            <person name="Sivarajan S.R."/>
            <person name="Patrignani A."/>
            <person name="Gruter S."/>
            <person name="Poveda L."/>
            <person name="Shimizu-Inatsugi R."/>
            <person name="Baeten J."/>
            <person name="Francoijs K.J."/>
            <person name="Nataraja K.N."/>
            <person name="Reddy Y.A.N."/>
            <person name="Phadnis S."/>
            <person name="Ravikumar R.L."/>
            <person name="Schlapbach R."/>
            <person name="Sreeman S.M."/>
            <person name="Shimizu K.K."/>
        </authorList>
    </citation>
    <scope>NUCLEOTIDE SEQUENCE</scope>
</reference>
<dbReference type="EMBL" id="BQKI01000001">
    <property type="protein sequence ID" value="GJM87349.1"/>
    <property type="molecule type" value="Genomic_DNA"/>
</dbReference>
<feature type="region of interest" description="Disordered" evidence="5">
    <location>
        <begin position="1"/>
        <end position="28"/>
    </location>
</feature>
<comment type="caution">
    <text evidence="6">The sequence shown here is derived from an EMBL/GenBank/DDBJ whole genome shotgun (WGS) entry which is preliminary data.</text>
</comment>
<dbReference type="Gene3D" id="1.25.40.20">
    <property type="entry name" value="Ankyrin repeat-containing domain"/>
    <property type="match status" value="1"/>
</dbReference>
<evidence type="ECO:0000256" key="5">
    <source>
        <dbReference type="SAM" id="MobiDB-lite"/>
    </source>
</evidence>
<evidence type="ECO:0000256" key="2">
    <source>
        <dbReference type="ARBA" id="ARBA00022737"/>
    </source>
</evidence>
<organism evidence="6 7">
    <name type="scientific">Eleusine coracana subsp. coracana</name>
    <dbReference type="NCBI Taxonomy" id="191504"/>
    <lineage>
        <taxon>Eukaryota</taxon>
        <taxon>Viridiplantae</taxon>
        <taxon>Streptophyta</taxon>
        <taxon>Embryophyta</taxon>
        <taxon>Tracheophyta</taxon>
        <taxon>Spermatophyta</taxon>
        <taxon>Magnoliopsida</taxon>
        <taxon>Liliopsida</taxon>
        <taxon>Poales</taxon>
        <taxon>Poaceae</taxon>
        <taxon>PACMAD clade</taxon>
        <taxon>Chloridoideae</taxon>
        <taxon>Cynodonteae</taxon>
        <taxon>Eleusininae</taxon>
        <taxon>Eleusine</taxon>
    </lineage>
</organism>
<comment type="similarity">
    <text evidence="1">Belongs to the ankyrin SOCS box (ASB) family.</text>
</comment>
<proteinExistence type="inferred from homology"/>
<feature type="repeat" description="ANK" evidence="4">
    <location>
        <begin position="112"/>
        <end position="144"/>
    </location>
</feature>
<dbReference type="SUPFAM" id="SSF48403">
    <property type="entry name" value="Ankyrin repeat"/>
    <property type="match status" value="1"/>
</dbReference>
<dbReference type="PROSITE" id="PS50088">
    <property type="entry name" value="ANK_REPEAT"/>
    <property type="match status" value="1"/>
</dbReference>
<dbReference type="PANTHER" id="PTHR24136">
    <property type="entry name" value="SOWAH (DROSOPHILA) HOMOLOG"/>
    <property type="match status" value="1"/>
</dbReference>
<dbReference type="GO" id="GO:0016567">
    <property type="term" value="P:protein ubiquitination"/>
    <property type="evidence" value="ECO:0007669"/>
    <property type="project" value="TreeGrafter"/>
</dbReference>
<keyword evidence="3 4" id="KW-0040">ANK repeat</keyword>
<dbReference type="GO" id="GO:0045732">
    <property type="term" value="P:positive regulation of protein catabolic process"/>
    <property type="evidence" value="ECO:0007669"/>
    <property type="project" value="TreeGrafter"/>
</dbReference>
<evidence type="ECO:0000256" key="3">
    <source>
        <dbReference type="ARBA" id="ARBA00023043"/>
    </source>
</evidence>
<dbReference type="InterPro" id="IPR051573">
    <property type="entry name" value="Ankyrin-SOCS_box_domain"/>
</dbReference>
<dbReference type="Pfam" id="PF00023">
    <property type="entry name" value="Ank"/>
    <property type="match status" value="1"/>
</dbReference>
<dbReference type="InterPro" id="IPR036770">
    <property type="entry name" value="Ankyrin_rpt-contain_sf"/>
</dbReference>
<reference evidence="6" key="2">
    <citation type="submission" date="2021-12" db="EMBL/GenBank/DDBJ databases">
        <title>Resequencing data analysis of finger millet.</title>
        <authorList>
            <person name="Hatakeyama M."/>
            <person name="Aluri S."/>
            <person name="Balachadran M.T."/>
            <person name="Sivarajan S.R."/>
            <person name="Poveda L."/>
            <person name="Shimizu-Inatsugi R."/>
            <person name="Schlapbach R."/>
            <person name="Sreeman S.M."/>
            <person name="Shimizu K.K."/>
        </authorList>
    </citation>
    <scope>NUCLEOTIDE SEQUENCE</scope>
</reference>
<keyword evidence="7" id="KW-1185">Reference proteome</keyword>
<dbReference type="PANTHER" id="PTHR24136:SF45">
    <property type="entry name" value="EXPRESSED PROTEIN"/>
    <property type="match status" value="1"/>
</dbReference>
<evidence type="ECO:0000256" key="4">
    <source>
        <dbReference type="PROSITE-ProRule" id="PRU00023"/>
    </source>
</evidence>
<sequence>METSDTSAVGDGVSSGGPSEGDGSTTTGRSYYERFGYPDAASHFEAKRQETLAKYMTLVSPVLQPVLAKDSAAKFEFIFPEVFLSIISMNAVRCAKVALSGDVRRRADPNGRHRYGFHAAAETFSVDMVKLLLRHGASANIRTEGDNVIEGLLPIHVAVENASMHKFLEDHGEDGCPLHNLISLLCLPEMVRS</sequence>
<evidence type="ECO:0000256" key="1">
    <source>
        <dbReference type="ARBA" id="ARBA00005949"/>
    </source>
</evidence>
<dbReference type="Proteomes" id="UP001054889">
    <property type="component" value="Unassembled WGS sequence"/>
</dbReference>
<name>A0AAV5BNP9_ELECO</name>
<protein>
    <submittedName>
        <fullName evidence="6">Uncharacterized protein</fullName>
    </submittedName>
</protein>
<dbReference type="InterPro" id="IPR002110">
    <property type="entry name" value="Ankyrin_rpt"/>
</dbReference>
<gene>
    <name evidence="6" type="primary">ga03295</name>
    <name evidence="6" type="ORF">PR202_ga03295</name>
</gene>
<keyword evidence="2" id="KW-0677">Repeat</keyword>
<accession>A0AAV5BNP9</accession>
<evidence type="ECO:0000313" key="7">
    <source>
        <dbReference type="Proteomes" id="UP001054889"/>
    </source>
</evidence>